<proteinExistence type="inferred from homology"/>
<evidence type="ECO:0000256" key="8">
    <source>
        <dbReference type="ARBA" id="ARBA00023004"/>
    </source>
</evidence>
<comment type="catalytic activity">
    <reaction evidence="10 11">
        <text>a 5-hydroxymethyl-2'-deoxycytidine in DNA + 2-oxoglutarate + O2 = a 5-formyl-2'-deoxycytidine in DNA + succinate + CO2 + H2O</text>
        <dbReference type="Rhea" id="RHEA:53828"/>
        <dbReference type="Rhea" id="RHEA-COMP:13315"/>
        <dbReference type="Rhea" id="RHEA-COMP:13656"/>
        <dbReference type="ChEBI" id="CHEBI:15377"/>
        <dbReference type="ChEBI" id="CHEBI:15379"/>
        <dbReference type="ChEBI" id="CHEBI:16526"/>
        <dbReference type="ChEBI" id="CHEBI:16810"/>
        <dbReference type="ChEBI" id="CHEBI:30031"/>
        <dbReference type="ChEBI" id="CHEBI:136731"/>
        <dbReference type="ChEBI" id="CHEBI:137731"/>
        <dbReference type="EC" id="1.14.11.80"/>
    </reaction>
</comment>
<evidence type="ECO:0000256" key="9">
    <source>
        <dbReference type="ARBA" id="ARBA00047840"/>
    </source>
</evidence>
<feature type="compositionally biased region" description="Polar residues" evidence="12">
    <location>
        <begin position="274"/>
        <end position="292"/>
    </location>
</feature>
<dbReference type="GO" id="GO:0040029">
    <property type="term" value="P:epigenetic regulation of gene expression"/>
    <property type="evidence" value="ECO:0007669"/>
    <property type="project" value="InterPro"/>
</dbReference>
<keyword evidence="8 11" id="KW-0408">Iron</keyword>
<dbReference type="GO" id="GO:0045944">
    <property type="term" value="P:positive regulation of transcription by RNA polymerase II"/>
    <property type="evidence" value="ECO:0007669"/>
    <property type="project" value="TreeGrafter"/>
</dbReference>
<feature type="compositionally biased region" description="Pro residues" evidence="12">
    <location>
        <begin position="1007"/>
        <end position="1025"/>
    </location>
</feature>
<feature type="compositionally biased region" description="Polar residues" evidence="12">
    <location>
        <begin position="197"/>
        <end position="257"/>
    </location>
</feature>
<dbReference type="EMBL" id="CAKOFQ010007483">
    <property type="protein sequence ID" value="CAH2002156.1"/>
    <property type="molecule type" value="Genomic_DNA"/>
</dbReference>
<dbReference type="PANTHER" id="PTHR23358:SF6">
    <property type="entry name" value="METHYLCYTOSINE DIOXYGENASE TET"/>
    <property type="match status" value="1"/>
</dbReference>
<dbReference type="GO" id="GO:0141166">
    <property type="term" value="P:chromosomal 5-methylcytosine DNA demethylation pathway"/>
    <property type="evidence" value="ECO:0007669"/>
    <property type="project" value="UniProtKB-UniRule"/>
</dbReference>
<comment type="subcellular location">
    <subcellularLocation>
        <location evidence="1">Chromosome</location>
    </subcellularLocation>
</comment>
<comment type="cofactor">
    <cofactor evidence="11">
        <name>Zn(2+)</name>
        <dbReference type="ChEBI" id="CHEBI:29105"/>
    </cofactor>
    <text evidence="11">The zinc ions have a structural role.</text>
</comment>
<evidence type="ECO:0000256" key="11">
    <source>
        <dbReference type="RuleBase" id="RU367064"/>
    </source>
</evidence>
<feature type="region of interest" description="Disordered" evidence="12">
    <location>
        <begin position="1"/>
        <end position="32"/>
    </location>
</feature>
<dbReference type="Pfam" id="PF12851">
    <property type="entry name" value="Tet_JBP"/>
    <property type="match status" value="1"/>
</dbReference>
<dbReference type="Proteomes" id="UP001152888">
    <property type="component" value="Unassembled WGS sequence"/>
</dbReference>
<evidence type="ECO:0000256" key="1">
    <source>
        <dbReference type="ARBA" id="ARBA00004286"/>
    </source>
</evidence>
<organism evidence="14 15">
    <name type="scientific">Acanthoscelides obtectus</name>
    <name type="common">Bean weevil</name>
    <name type="synonym">Bruchus obtectus</name>
    <dbReference type="NCBI Taxonomy" id="200917"/>
    <lineage>
        <taxon>Eukaryota</taxon>
        <taxon>Metazoa</taxon>
        <taxon>Ecdysozoa</taxon>
        <taxon>Arthropoda</taxon>
        <taxon>Hexapoda</taxon>
        <taxon>Insecta</taxon>
        <taxon>Pterygota</taxon>
        <taxon>Neoptera</taxon>
        <taxon>Endopterygota</taxon>
        <taxon>Coleoptera</taxon>
        <taxon>Polyphaga</taxon>
        <taxon>Cucujiformia</taxon>
        <taxon>Chrysomeloidea</taxon>
        <taxon>Chrysomelidae</taxon>
        <taxon>Bruchinae</taxon>
        <taxon>Bruchini</taxon>
        <taxon>Acanthoscelides</taxon>
    </lineage>
</organism>
<feature type="compositionally biased region" description="Polar residues" evidence="12">
    <location>
        <begin position="19"/>
        <end position="32"/>
    </location>
</feature>
<dbReference type="GO" id="GO:0005634">
    <property type="term" value="C:nucleus"/>
    <property type="evidence" value="ECO:0007669"/>
    <property type="project" value="UniProtKB-UniRule"/>
</dbReference>
<comment type="caution">
    <text evidence="14">The sequence shown here is derived from an EMBL/GenBank/DDBJ whole genome shotgun (WGS) entry which is preliminary data.</text>
</comment>
<evidence type="ECO:0000313" key="14">
    <source>
        <dbReference type="EMBL" id="CAH2002156.1"/>
    </source>
</evidence>
<name>A0A9P0LT71_ACAOB</name>
<feature type="compositionally biased region" description="Low complexity" evidence="12">
    <location>
        <begin position="863"/>
        <end position="878"/>
    </location>
</feature>
<keyword evidence="3" id="KW-0158">Chromosome</keyword>
<evidence type="ECO:0000256" key="5">
    <source>
        <dbReference type="ARBA" id="ARBA00022833"/>
    </source>
</evidence>
<keyword evidence="5 11" id="KW-0862">Zinc</keyword>
<feature type="compositionally biased region" description="Polar residues" evidence="12">
    <location>
        <begin position="880"/>
        <end position="892"/>
    </location>
</feature>
<evidence type="ECO:0000259" key="13">
    <source>
        <dbReference type="SMART" id="SM01333"/>
    </source>
</evidence>
<feature type="compositionally biased region" description="Polar residues" evidence="12">
    <location>
        <begin position="151"/>
        <end position="170"/>
    </location>
</feature>
<dbReference type="InterPro" id="IPR024779">
    <property type="entry name" value="2OGFeDO_JBP1/TET_oxygenase_dom"/>
</dbReference>
<feature type="region of interest" description="Disordered" evidence="12">
    <location>
        <begin position="847"/>
        <end position="894"/>
    </location>
</feature>
<comment type="catalytic activity">
    <reaction evidence="9 11">
        <text>a 5-formyl-2'-deoxycytidine in DNA + 2-oxoglutarate + O2 = a 5-carboxyl-2'-deoxycytidine in DNA + succinate + CO2 + H(+)</text>
        <dbReference type="Rhea" id="RHEA:53832"/>
        <dbReference type="Rhea" id="RHEA-COMP:13656"/>
        <dbReference type="Rhea" id="RHEA-COMP:13657"/>
        <dbReference type="ChEBI" id="CHEBI:15378"/>
        <dbReference type="ChEBI" id="CHEBI:15379"/>
        <dbReference type="ChEBI" id="CHEBI:16526"/>
        <dbReference type="ChEBI" id="CHEBI:16810"/>
        <dbReference type="ChEBI" id="CHEBI:30031"/>
        <dbReference type="ChEBI" id="CHEBI:137731"/>
        <dbReference type="ChEBI" id="CHEBI:137732"/>
        <dbReference type="EC" id="1.14.11.80"/>
    </reaction>
</comment>
<dbReference type="GO" id="GO:0070579">
    <property type="term" value="F:DNA 5-methylcytosine dioxygenase activity"/>
    <property type="evidence" value="ECO:0007669"/>
    <property type="project" value="UniProtKB-UniRule"/>
</dbReference>
<evidence type="ECO:0000256" key="7">
    <source>
        <dbReference type="ARBA" id="ARBA00023002"/>
    </source>
</evidence>
<reference evidence="14" key="1">
    <citation type="submission" date="2022-03" db="EMBL/GenBank/DDBJ databases">
        <authorList>
            <person name="Sayadi A."/>
        </authorList>
    </citation>
    <scope>NUCLEOTIDE SEQUENCE</scope>
</reference>
<keyword evidence="15" id="KW-1185">Reference proteome</keyword>
<comment type="cofactor">
    <cofactor evidence="11">
        <name>Fe(2+)</name>
        <dbReference type="ChEBI" id="CHEBI:29033"/>
    </cofactor>
    <text evidence="11">Binds 1 Fe(2+) ion per subunit.</text>
</comment>
<sequence>MPVQQQPMGPMPFYADPNRFTTPVWQTDPSQGWTQSQFIQQIPAAASQPIEAYQQYPNGIYQATYQQPAFETNTFYTTGPVQVLTNPRPPSTPNSQVQQLGPPRPNSNYSHTPSPSPAQQQQQNNNSRQYQDYNISQQQITQQQQNDSSQANSRPASVNNGNPPTPNSNYQAQQPQTPSQQQQQSPQQQQQQQQSQMSNSAFTTIANFSPNSSASYATTGSGNAQPGYPQVNSNSPQLASHSSSGYSGQEQFSGQENTDWRNERQIMWDEPKNEQQNQQYETRIQDSNQPELKNSEQPESRTFSQADKVNLNTRIKTMILNKQQENKDEAKQVEQNSTGHFLWYSHHHHLTDRLSDDGGTQNPKLPRLDKIPSINGHHRHFEYNPDHVKQEYITNRNMNGFIPPMHYSNLSTTQNVGNYGDHDVKNECKEQPPEIKTCDPKSNMNYAVNDRPLLTDKPTPSSNVHSFNEIPTGSWPKLFPYPMSESLMTSAFQPNDIPMLTEKLSKKQMGMEIPSCTCFPPNQVPPEPGTYYTHLGCANDLKSLRYDLECRTGVLGKAIRIEKIKYTGKEGKTAQGCPIAKWVIRRQNLDEKYLVLVKQRKGHVCYSAFIVVCMVVWDGVEGSNADDLYTMLTEKLNKYGVSTKRRCATNEPRTCACQGIDENTCGASFSFGCSWSMYYNGCKFTRSKEVRKFRLTEKSEETVVEDKLQNLADLISPLYKSLAPRSFQNQVHFEGIAPQCRLGMKPGRPFSGVTACVDFCAHSHKDLHNMTNGCTVVVSLTKHRGLSKPEDEQLHVLPLYIADDTDEFGSKENQELKVKNGCIEVLQKYPCEVRTCSVPAETCLRRNKKSPEAGKPGRKRKTPTTPTSSPLKTTTESTNAEEIQNGQVSSTVPGYPKPQWSYDNFMHSNMFYYKNDMGNCDSYPPANNLPRFSFFKTPFSTMNSYNYPLHNNFLKNEYYYNDWNANYYHPPNLATPNMNQYASQFSNCSSYHTGNPFDDVYTNNFLQPPPTPSLSVPATPPPLPQQPDTKQKVVNVTHTDNLECFQDNQIGGVAIALQHGSILFECAKHELHATTALKNPNRLSPTRISLVFYQHRNLNKAYHGLNEYTEKAKNKSEATDSSEKVSNDSKYDVSNVTNYDLLMRTSTLPTVSLTTRFPMFPCMITGPFQEQRS</sequence>
<keyword evidence="6 11" id="KW-0223">Dioxygenase</keyword>
<feature type="region of interest" description="Disordered" evidence="12">
    <location>
        <begin position="1002"/>
        <end position="1029"/>
    </location>
</feature>
<feature type="domain" description="Methylcytosine dioxygenase TET1-3 oxygenase" evidence="13">
    <location>
        <begin position="674"/>
        <end position="1096"/>
    </location>
</feature>
<feature type="compositionally biased region" description="Low complexity" evidence="12">
    <location>
        <begin position="1"/>
        <end position="12"/>
    </location>
</feature>
<dbReference type="GO" id="GO:0008270">
    <property type="term" value="F:zinc ion binding"/>
    <property type="evidence" value="ECO:0007669"/>
    <property type="project" value="UniProtKB-UniRule"/>
</dbReference>
<evidence type="ECO:0000256" key="3">
    <source>
        <dbReference type="ARBA" id="ARBA00022454"/>
    </source>
</evidence>
<dbReference type="OrthoDB" id="8854879at2759"/>
<feature type="region of interest" description="Disordered" evidence="12">
    <location>
        <begin position="80"/>
        <end position="258"/>
    </location>
</feature>
<evidence type="ECO:0000256" key="2">
    <source>
        <dbReference type="ARBA" id="ARBA00007502"/>
    </source>
</evidence>
<evidence type="ECO:0000256" key="6">
    <source>
        <dbReference type="ARBA" id="ARBA00022964"/>
    </source>
</evidence>
<feature type="compositionally biased region" description="Low complexity" evidence="12">
    <location>
        <begin position="117"/>
        <end position="150"/>
    </location>
</feature>
<dbReference type="SMART" id="SM01333">
    <property type="entry name" value="Tet_JBP"/>
    <property type="match status" value="1"/>
</dbReference>
<comment type="catalytic activity">
    <reaction evidence="11">
        <text>a 5-methyl-2'-deoxycytidine in DNA + 2-oxoglutarate + O2 = a 5-hydroxymethyl-2'-deoxycytidine in DNA + succinate + CO2</text>
        <dbReference type="Rhea" id="RHEA:52636"/>
        <dbReference type="Rhea" id="RHEA-COMP:11370"/>
        <dbReference type="Rhea" id="RHEA-COMP:13315"/>
        <dbReference type="ChEBI" id="CHEBI:15379"/>
        <dbReference type="ChEBI" id="CHEBI:16526"/>
        <dbReference type="ChEBI" id="CHEBI:16810"/>
        <dbReference type="ChEBI" id="CHEBI:30031"/>
        <dbReference type="ChEBI" id="CHEBI:85454"/>
        <dbReference type="ChEBI" id="CHEBI:136731"/>
        <dbReference type="EC" id="1.14.11.80"/>
    </reaction>
</comment>
<evidence type="ECO:0000256" key="4">
    <source>
        <dbReference type="ARBA" id="ARBA00022723"/>
    </source>
</evidence>
<evidence type="ECO:0000256" key="10">
    <source>
        <dbReference type="ARBA" id="ARBA00049431"/>
    </source>
</evidence>
<feature type="region of interest" description="Disordered" evidence="12">
    <location>
        <begin position="273"/>
        <end position="304"/>
    </location>
</feature>
<dbReference type="CDD" id="cd18892">
    <property type="entry name" value="TET"/>
    <property type="match status" value="1"/>
</dbReference>
<protein>
    <recommendedName>
        <fullName evidence="11">Methylcytosine dioxygenase TET</fullName>
        <ecNumber evidence="11">1.14.11.80</ecNumber>
    </recommendedName>
</protein>
<dbReference type="AlphaFoldDB" id="A0A9P0LT71"/>
<evidence type="ECO:0000313" key="15">
    <source>
        <dbReference type="Proteomes" id="UP001152888"/>
    </source>
</evidence>
<dbReference type="InterPro" id="IPR046942">
    <property type="entry name" value="TET_oxygenase"/>
</dbReference>
<keyword evidence="7 11" id="KW-0560">Oxidoreductase</keyword>
<dbReference type="GO" id="GO:0005694">
    <property type="term" value="C:chromosome"/>
    <property type="evidence" value="ECO:0007669"/>
    <property type="project" value="UniProtKB-SubCell"/>
</dbReference>
<feature type="compositionally biased region" description="Low complexity" evidence="12">
    <location>
        <begin position="171"/>
        <end position="196"/>
    </location>
</feature>
<keyword evidence="4 11" id="KW-0479">Metal-binding</keyword>
<accession>A0A9P0LT71</accession>
<dbReference type="InterPro" id="IPR040175">
    <property type="entry name" value="TET1/2/3"/>
</dbReference>
<dbReference type="PANTHER" id="PTHR23358">
    <property type="entry name" value="METHYLCYTOSINE DIOXYGENASE TET"/>
    <property type="match status" value="1"/>
</dbReference>
<evidence type="ECO:0000256" key="12">
    <source>
        <dbReference type="SAM" id="MobiDB-lite"/>
    </source>
</evidence>
<dbReference type="EC" id="1.14.11.80" evidence="11"/>
<comment type="function">
    <text evidence="11">Dioxygenase that catalyzes the conversion of the modified genomic base 5-methylcytosine (5mC) into 5-hydroxymethylcytosine (5hmC) and plays a key role in epigenetic chromatin reprogramming during embryonic development.</text>
</comment>
<gene>
    <name evidence="14" type="ORF">ACAOBT_LOCUS26636</name>
</gene>
<comment type="similarity">
    <text evidence="2 11">Belongs to the TET family.</text>
</comment>